<reference evidence="1 2" key="1">
    <citation type="submission" date="2012-11" db="EMBL/GenBank/DDBJ databases">
        <authorList>
            <person name="Linke B."/>
        </authorList>
    </citation>
    <scope>NUCLEOTIDE SEQUENCE [LARGE SCALE GENOMIC DNA]</scope>
    <source>
        <strain evidence="2">CFBP 1232</strain>
    </source>
</reference>
<sequence>MLAQQSSLIKTAFLRTESALCRFFPQSAVANEIALAWAAPFG</sequence>
<evidence type="ECO:0000313" key="1">
    <source>
        <dbReference type="EMBL" id="CCO92326.1"/>
    </source>
</evidence>
<dbReference type="Proteomes" id="UP000013111">
    <property type="component" value="Unassembled WGS sequence"/>
</dbReference>
<evidence type="ECO:0000313" key="2">
    <source>
        <dbReference type="Proteomes" id="UP000013111"/>
    </source>
</evidence>
<dbReference type="AlphaFoldDB" id="A0A831EIJ1"/>
<gene>
    <name evidence="1" type="ORF">BN437_0358</name>
</gene>
<proteinExistence type="predicted"/>
<dbReference type="EMBL" id="CAPB01000005">
    <property type="protein sequence ID" value="CCO92326.1"/>
    <property type="molecule type" value="Genomic_DNA"/>
</dbReference>
<organism evidence="1 2">
    <name type="scientific">Erwinia amylovora NBRC 12687 = CFBP 1232</name>
    <dbReference type="NCBI Taxonomy" id="1219359"/>
    <lineage>
        <taxon>Bacteria</taxon>
        <taxon>Pseudomonadati</taxon>
        <taxon>Pseudomonadota</taxon>
        <taxon>Gammaproteobacteria</taxon>
        <taxon>Enterobacterales</taxon>
        <taxon>Erwiniaceae</taxon>
        <taxon>Erwinia</taxon>
    </lineage>
</organism>
<comment type="caution">
    <text evidence="1">The sequence shown here is derived from an EMBL/GenBank/DDBJ whole genome shotgun (WGS) entry which is preliminary data.</text>
</comment>
<name>A0A831EIJ1_ERWAM</name>
<reference evidence="1 2" key="2">
    <citation type="submission" date="2013-04" db="EMBL/GenBank/DDBJ databases">
        <title>Comparative genomics of 12 strains of Erwinia amylovora identifies a pan-genome with a large conserved core and provides insights into host specificity.</title>
        <authorList>
            <person name="Mann R.A."/>
            <person name="Smits T.H.M."/>
            <person name="Buehlmann A."/>
            <person name="Blom J."/>
            <person name="Goesmann A."/>
            <person name="Frey J.E."/>
            <person name="Plummer K.M."/>
            <person name="Beer S.V."/>
            <person name="Luck J."/>
            <person name="Duffy B."/>
            <person name="Rodoni B."/>
        </authorList>
    </citation>
    <scope>NUCLEOTIDE SEQUENCE [LARGE SCALE GENOMIC DNA]</scope>
    <source>
        <strain evidence="2">CFBP 1232</strain>
    </source>
</reference>
<accession>A0A831EIJ1</accession>
<protein>
    <submittedName>
        <fullName evidence="1">Uncharacterized protein</fullName>
    </submittedName>
</protein>